<feature type="domain" description="Pyrrolo-quinoline quinone repeat" evidence="2">
    <location>
        <begin position="263"/>
        <end position="520"/>
    </location>
</feature>
<dbReference type="Proteomes" id="UP000237819">
    <property type="component" value="Unassembled WGS sequence"/>
</dbReference>
<feature type="transmembrane region" description="Helical" evidence="1">
    <location>
        <begin position="53"/>
        <end position="73"/>
    </location>
</feature>
<evidence type="ECO:0000313" key="3">
    <source>
        <dbReference type="EMBL" id="PQO47865.1"/>
    </source>
</evidence>
<gene>
    <name evidence="3" type="ORF">C5Y93_02145</name>
</gene>
<keyword evidence="1" id="KW-0812">Transmembrane</keyword>
<dbReference type="Gene3D" id="2.130.10.10">
    <property type="entry name" value="YVTN repeat-like/Quinoprotein amine dehydrogenase"/>
    <property type="match status" value="1"/>
</dbReference>
<dbReference type="Pfam" id="PF13360">
    <property type="entry name" value="PQQ_2"/>
    <property type="match status" value="1"/>
</dbReference>
<dbReference type="PANTHER" id="PTHR34512:SF30">
    <property type="entry name" value="OUTER MEMBRANE PROTEIN ASSEMBLY FACTOR BAMB"/>
    <property type="match status" value="1"/>
</dbReference>
<evidence type="ECO:0000313" key="4">
    <source>
        <dbReference type="Proteomes" id="UP000237819"/>
    </source>
</evidence>
<feature type="transmembrane region" description="Helical" evidence="1">
    <location>
        <begin position="27"/>
        <end position="47"/>
    </location>
</feature>
<feature type="transmembrane region" description="Helical" evidence="1">
    <location>
        <begin position="108"/>
        <end position="130"/>
    </location>
</feature>
<comment type="caution">
    <text evidence="3">The sequence shown here is derived from an EMBL/GenBank/DDBJ whole genome shotgun (WGS) entry which is preliminary data.</text>
</comment>
<dbReference type="OrthoDB" id="7051554at2"/>
<dbReference type="PANTHER" id="PTHR34512">
    <property type="entry name" value="CELL SURFACE PROTEIN"/>
    <property type="match status" value="1"/>
</dbReference>
<dbReference type="InterPro" id="IPR002372">
    <property type="entry name" value="PQQ_rpt_dom"/>
</dbReference>
<dbReference type="InterPro" id="IPR015943">
    <property type="entry name" value="WD40/YVTN_repeat-like_dom_sf"/>
</dbReference>
<keyword evidence="1" id="KW-0472">Membrane</keyword>
<accession>A0A2S8GTV8</accession>
<dbReference type="EMBL" id="PUHZ01000003">
    <property type="protein sequence ID" value="PQO47865.1"/>
    <property type="molecule type" value="Genomic_DNA"/>
</dbReference>
<dbReference type="InterPro" id="IPR018391">
    <property type="entry name" value="PQQ_b-propeller_rpt"/>
</dbReference>
<proteinExistence type="predicted"/>
<sequence>MSDAAATPPEESGRQETVPGKWQPLRVWPVVVVLVGMLITRLAPQISQDANPWVWMVAAFGPLLGCLAILIWWLTASRATWQERVLGAVLVILEAIMVGLLVDATMGIPGIMVVTLPAGFSAFAIGAILFSRVLLFRRTTIALVLALLGFSFSLLLRNEGMWGDYAMGLKWRWSSSSEDRLVAAKAKPLADIDAPQIEQSLMTAQWPAFRGPNRSGVQSSSMVSTDWQANPPELLWKVPVGPGWSSFVVAGQLLFTQEQRGPNEIVACYDADSGQQVWQHALESRFDDPLGGPGPRATPALKDGGLFALGANGHLLRLDPATGDVVWEQNIAEVAHRKPPMWGFSSSPLVANGKVIVHAGGTDESGNEVDKDKGILAFDANNGELSWAVPSGDHSYSSPELVALLGRDVVLCLTNQGLDFVDPANGKLLLNYEWKVGGYRALQPQVVGDDSIVIPSTMGDGTRRIRVTSNDDQWTAEEVWTSRGIKPDFNDLVIHNGNAYGFDGGIFASIDLENGERNWKKGRYGKGQVLLLEKPGLLLVLSEEGNAVLLEANPESFEELAEFPVLEGKTWNHPVVVGDRLYVRNSQEAACYRLKLEDDSAADQPDASP</sequence>
<reference evidence="3 4" key="1">
    <citation type="submission" date="2018-02" db="EMBL/GenBank/DDBJ databases">
        <title>Comparative genomes isolates from brazilian mangrove.</title>
        <authorList>
            <person name="Araujo J.E."/>
            <person name="Taketani R.G."/>
            <person name="Silva M.C.P."/>
            <person name="Loureco M.V."/>
            <person name="Andreote F.D."/>
        </authorList>
    </citation>
    <scope>NUCLEOTIDE SEQUENCE [LARGE SCALE GENOMIC DNA]</scope>
    <source>
        <strain evidence="3 4">Nap-Phe MGV</strain>
    </source>
</reference>
<dbReference type="SUPFAM" id="SSF50998">
    <property type="entry name" value="Quinoprotein alcohol dehydrogenase-like"/>
    <property type="match status" value="1"/>
</dbReference>
<evidence type="ECO:0000256" key="1">
    <source>
        <dbReference type="SAM" id="Phobius"/>
    </source>
</evidence>
<protein>
    <submittedName>
        <fullName evidence="3">Alcohol dehydrogenase</fullName>
    </submittedName>
</protein>
<dbReference type="AlphaFoldDB" id="A0A2S8GTV8"/>
<dbReference type="RefSeq" id="WP_105333737.1">
    <property type="nucleotide sequence ID" value="NZ_PUHZ01000003.1"/>
</dbReference>
<keyword evidence="1" id="KW-1133">Transmembrane helix</keyword>
<evidence type="ECO:0000259" key="2">
    <source>
        <dbReference type="Pfam" id="PF13360"/>
    </source>
</evidence>
<feature type="transmembrane region" description="Helical" evidence="1">
    <location>
        <begin position="85"/>
        <end position="102"/>
    </location>
</feature>
<feature type="transmembrane region" description="Helical" evidence="1">
    <location>
        <begin position="139"/>
        <end position="156"/>
    </location>
</feature>
<dbReference type="InterPro" id="IPR011047">
    <property type="entry name" value="Quinoprotein_ADH-like_sf"/>
</dbReference>
<name>A0A2S8GTV8_9BACT</name>
<organism evidence="3 4">
    <name type="scientific">Blastopirellula marina</name>
    <dbReference type="NCBI Taxonomy" id="124"/>
    <lineage>
        <taxon>Bacteria</taxon>
        <taxon>Pseudomonadati</taxon>
        <taxon>Planctomycetota</taxon>
        <taxon>Planctomycetia</taxon>
        <taxon>Pirellulales</taxon>
        <taxon>Pirellulaceae</taxon>
        <taxon>Blastopirellula</taxon>
    </lineage>
</organism>
<dbReference type="SMART" id="SM00564">
    <property type="entry name" value="PQQ"/>
    <property type="match status" value="2"/>
</dbReference>